<comment type="caution">
    <text evidence="2">The sequence shown here is derived from an EMBL/GenBank/DDBJ whole genome shotgun (WGS) entry which is preliminary data.</text>
</comment>
<dbReference type="EMBL" id="JAVRQU010000007">
    <property type="protein sequence ID" value="KAK5700940.1"/>
    <property type="molecule type" value="Genomic_DNA"/>
</dbReference>
<dbReference type="SUPFAM" id="SSF81383">
    <property type="entry name" value="F-box domain"/>
    <property type="match status" value="1"/>
</dbReference>
<evidence type="ECO:0000259" key="1">
    <source>
        <dbReference type="Pfam" id="PF00646"/>
    </source>
</evidence>
<dbReference type="Pfam" id="PF00646">
    <property type="entry name" value="F-box"/>
    <property type="match status" value="1"/>
</dbReference>
<organism evidence="2 3">
    <name type="scientific">Elasticomyces elasticus</name>
    <dbReference type="NCBI Taxonomy" id="574655"/>
    <lineage>
        <taxon>Eukaryota</taxon>
        <taxon>Fungi</taxon>
        <taxon>Dikarya</taxon>
        <taxon>Ascomycota</taxon>
        <taxon>Pezizomycotina</taxon>
        <taxon>Dothideomycetes</taxon>
        <taxon>Dothideomycetidae</taxon>
        <taxon>Mycosphaerellales</taxon>
        <taxon>Teratosphaeriaceae</taxon>
        <taxon>Elasticomyces</taxon>
    </lineage>
</organism>
<sequence>MASAAVFAVTELLEDILSRLDFYELLAIRGVSRDWLVAIEQIPQLKRTLYLAPTSRTILNKARTLGPVLRTTLLSMAPWLACHSPRVLPIFGKWKWAHGKHSRPGGLYLTNRSTQRWAGAGTDGDLTHYFFEWKLGCMLQPSSCWGVWRRMYLTQPPCAAVLVEVAHYQRFETERIRASIHVSDGVTLGAIAGTFEAMLRSVDVEVDGQGYLKLSVCFLVEIE</sequence>
<accession>A0AAN7W719</accession>
<protein>
    <recommendedName>
        <fullName evidence="1">F-box domain-containing protein</fullName>
    </recommendedName>
</protein>
<reference evidence="2" key="1">
    <citation type="submission" date="2023-08" db="EMBL/GenBank/DDBJ databases">
        <title>Black Yeasts Isolated from many extreme environments.</title>
        <authorList>
            <person name="Coleine C."/>
            <person name="Stajich J.E."/>
            <person name="Selbmann L."/>
        </authorList>
    </citation>
    <scope>NUCLEOTIDE SEQUENCE</scope>
    <source>
        <strain evidence="2">CCFEE 5810</strain>
    </source>
</reference>
<dbReference type="InterPro" id="IPR001810">
    <property type="entry name" value="F-box_dom"/>
</dbReference>
<name>A0AAN7W719_9PEZI</name>
<dbReference type="InterPro" id="IPR036047">
    <property type="entry name" value="F-box-like_dom_sf"/>
</dbReference>
<dbReference type="Proteomes" id="UP001310594">
    <property type="component" value="Unassembled WGS sequence"/>
</dbReference>
<feature type="domain" description="F-box" evidence="1">
    <location>
        <begin position="11"/>
        <end position="39"/>
    </location>
</feature>
<proteinExistence type="predicted"/>
<gene>
    <name evidence="2" type="ORF">LTR97_005458</name>
</gene>
<evidence type="ECO:0000313" key="3">
    <source>
        <dbReference type="Proteomes" id="UP001310594"/>
    </source>
</evidence>
<evidence type="ECO:0000313" key="2">
    <source>
        <dbReference type="EMBL" id="KAK5700940.1"/>
    </source>
</evidence>
<dbReference type="AlphaFoldDB" id="A0AAN7W719"/>